<evidence type="ECO:0000313" key="3">
    <source>
        <dbReference type="Proteomes" id="UP000724874"/>
    </source>
</evidence>
<accession>A0A9P5TFY9</accession>
<evidence type="ECO:0000313" key="2">
    <source>
        <dbReference type="EMBL" id="KAF8876362.1"/>
    </source>
</evidence>
<organism evidence="2 3">
    <name type="scientific">Gymnopilus junonius</name>
    <name type="common">Spectacular rustgill mushroom</name>
    <name type="synonym">Gymnopilus spectabilis subsp. junonius</name>
    <dbReference type="NCBI Taxonomy" id="109634"/>
    <lineage>
        <taxon>Eukaryota</taxon>
        <taxon>Fungi</taxon>
        <taxon>Dikarya</taxon>
        <taxon>Basidiomycota</taxon>
        <taxon>Agaricomycotina</taxon>
        <taxon>Agaricomycetes</taxon>
        <taxon>Agaricomycetidae</taxon>
        <taxon>Agaricales</taxon>
        <taxon>Agaricineae</taxon>
        <taxon>Hymenogastraceae</taxon>
        <taxon>Gymnopilus</taxon>
    </lineage>
</organism>
<proteinExistence type="predicted"/>
<dbReference type="AlphaFoldDB" id="A0A9P5TFY9"/>
<dbReference type="Proteomes" id="UP000724874">
    <property type="component" value="Unassembled WGS sequence"/>
</dbReference>
<reference evidence="2" key="1">
    <citation type="submission" date="2020-11" db="EMBL/GenBank/DDBJ databases">
        <authorList>
            <consortium name="DOE Joint Genome Institute"/>
            <person name="Ahrendt S."/>
            <person name="Riley R."/>
            <person name="Andreopoulos W."/>
            <person name="LaButti K."/>
            <person name="Pangilinan J."/>
            <person name="Ruiz-duenas F.J."/>
            <person name="Barrasa J.M."/>
            <person name="Sanchez-Garcia M."/>
            <person name="Camarero S."/>
            <person name="Miyauchi S."/>
            <person name="Serrano A."/>
            <person name="Linde D."/>
            <person name="Babiker R."/>
            <person name="Drula E."/>
            <person name="Ayuso-Fernandez I."/>
            <person name="Pacheco R."/>
            <person name="Padilla G."/>
            <person name="Ferreira P."/>
            <person name="Barriuso J."/>
            <person name="Kellner H."/>
            <person name="Castanera R."/>
            <person name="Alfaro M."/>
            <person name="Ramirez L."/>
            <person name="Pisabarro A.G."/>
            <person name="Kuo A."/>
            <person name="Tritt A."/>
            <person name="Lipzen A."/>
            <person name="He G."/>
            <person name="Yan M."/>
            <person name="Ng V."/>
            <person name="Cullen D."/>
            <person name="Martin F."/>
            <person name="Rosso M.-N."/>
            <person name="Henrissat B."/>
            <person name="Hibbett D."/>
            <person name="Martinez A.T."/>
            <person name="Grigoriev I.V."/>
        </authorList>
    </citation>
    <scope>NUCLEOTIDE SEQUENCE</scope>
    <source>
        <strain evidence="2">AH 44721</strain>
    </source>
</reference>
<gene>
    <name evidence="2" type="ORF">CPB84DRAFT_1852972</name>
</gene>
<dbReference type="EMBL" id="JADNYJ010000183">
    <property type="protein sequence ID" value="KAF8876362.1"/>
    <property type="molecule type" value="Genomic_DNA"/>
</dbReference>
<evidence type="ECO:0000256" key="1">
    <source>
        <dbReference type="SAM" id="Coils"/>
    </source>
</evidence>
<keyword evidence="1" id="KW-0175">Coiled coil</keyword>
<name>A0A9P5TFY9_GYMJU</name>
<sequence length="436" mass="49621">MGPSTRGYIDRDFPMVFELDNRQDEVEIRDDFTSHIRPVQNGNEVHVEHVPKEVSSVPLPLSFKRVRGQRRQIRDTPPPVVPTIPPVWTNSTSSISSNLPENVKQYSYLSCPLLTLNVMSKLASGNFRRHAIASIHSPVYVPLMIPKILDTPNQSNNIDCFSHYPPQFLSTHLLYLTMAQIPDQKFLMEPFSGIELRDGNDSKGKRRAAEHPITPDNTALSFFIFPSDFMKSRDLEEFLCNNGPSRLSSSAGHWRHTLNLQELQLRKHVDDLRSKRMKAAFEEFYTMKALDEVGVLLAAEKQGHSIDHLDPTSAFSLARAAKTKLLAEEQYIHHIIEEYSRRLRKLQVEAEKLRQQVNTASTQLGNLEHILSSHGVTITSDTSASSGIPPTPDDDFFAFYSPRRLFQPLPMDFSDNDADLELDFVEEEQVKNELQT</sequence>
<keyword evidence="3" id="KW-1185">Reference proteome</keyword>
<comment type="caution">
    <text evidence="2">The sequence shown here is derived from an EMBL/GenBank/DDBJ whole genome shotgun (WGS) entry which is preliminary data.</text>
</comment>
<protein>
    <submittedName>
        <fullName evidence="2">Uncharacterized protein</fullName>
    </submittedName>
</protein>
<feature type="coiled-coil region" evidence="1">
    <location>
        <begin position="336"/>
        <end position="370"/>
    </location>
</feature>